<keyword evidence="2 4" id="KW-0853">WD repeat</keyword>
<dbReference type="PROSITE" id="PS50294">
    <property type="entry name" value="WD_REPEATS_REGION"/>
    <property type="match status" value="1"/>
</dbReference>
<dbReference type="PANTHER" id="PTHR19878:SF8">
    <property type="entry name" value="AUTOPHAGY-RELATED 16, ISOFORM F"/>
    <property type="match status" value="1"/>
</dbReference>
<feature type="repeat" description="WD" evidence="4">
    <location>
        <begin position="257"/>
        <end position="298"/>
    </location>
</feature>
<keyword evidence="5" id="KW-0175">Coiled coil</keyword>
<feature type="repeat" description="WD" evidence="4">
    <location>
        <begin position="299"/>
        <end position="340"/>
    </location>
</feature>
<sequence length="505" mass="56791">MTNEKNYRSIILSRLKTRDRQCAQFSRIFASYDALSESFNHLLSKNNKAVLRKRSTTEGGDDDGEEVEKLQIELADVYKQKAINDQRLIDANLKLKDLEKQLAGVREERDIALKHIEELKKKLVEADKLVAETKETNQLMYDELIAQQTIYNAINQKFLKADEERNELIDRLKELKEREIGRLNEFNDSEQQRHLEKLRSALEDAAKPNPSLDPKALAVVDDCTATGCKIKFECNELGEVNDVLFHPNGNCAKKAVFTGANQGITRIDLDPECKHILGSSNDYAVRVWSVDDQRHRCAFTGHSDKVASAKFFNAGRFIVSGSNDRTVKLWDITSSRCTKTYFPGSTVLDVTSNDRFGAPIVTAHFDKSVRFWDIRSDAPCNTLKLNGKVTSLAVSVDGQNLLCSARDETLSLIDMRNYGIIHIYSAEQYRTSSDYGKCVISPGGTYVAAGSADGHVFIWNIITTRLEKVLYKGGHENAAVLSLAWHPSGSGIISGDKRKMLCLWR</sequence>
<dbReference type="AlphaFoldDB" id="A0A915D7K1"/>
<dbReference type="InterPro" id="IPR019775">
    <property type="entry name" value="WD40_repeat_CS"/>
</dbReference>
<dbReference type="Gene3D" id="2.130.10.10">
    <property type="entry name" value="YVTN repeat-like/Quinoprotein amine dehydrogenase"/>
    <property type="match status" value="1"/>
</dbReference>
<keyword evidence="3" id="KW-0677">Repeat</keyword>
<evidence type="ECO:0000256" key="1">
    <source>
        <dbReference type="ARBA" id="ARBA00009271"/>
    </source>
</evidence>
<keyword evidence="7" id="KW-1185">Reference proteome</keyword>
<comment type="similarity">
    <text evidence="1">Belongs to the WD repeat ATG16 family.</text>
</comment>
<evidence type="ECO:0000313" key="8">
    <source>
        <dbReference type="WBParaSite" id="jg16381"/>
    </source>
</evidence>
<feature type="repeat" description="WD" evidence="4">
    <location>
        <begin position="441"/>
        <end position="469"/>
    </location>
</feature>
<dbReference type="SMART" id="SM00320">
    <property type="entry name" value="WD40"/>
    <property type="match status" value="6"/>
</dbReference>
<dbReference type="WBParaSite" id="jg16381">
    <property type="protein sequence ID" value="jg16381"/>
    <property type="gene ID" value="jg16381"/>
</dbReference>
<dbReference type="Proteomes" id="UP000887574">
    <property type="component" value="Unplaced"/>
</dbReference>
<evidence type="ECO:0000259" key="6">
    <source>
        <dbReference type="Pfam" id="PF08614"/>
    </source>
</evidence>
<reference evidence="8" key="1">
    <citation type="submission" date="2022-11" db="UniProtKB">
        <authorList>
            <consortium name="WormBaseParasite"/>
        </authorList>
    </citation>
    <scope>IDENTIFICATION</scope>
</reference>
<dbReference type="InterPro" id="IPR001680">
    <property type="entry name" value="WD40_rpt"/>
</dbReference>
<dbReference type="GO" id="GO:0043495">
    <property type="term" value="F:protein-membrane adaptor activity"/>
    <property type="evidence" value="ECO:0007669"/>
    <property type="project" value="TreeGrafter"/>
</dbReference>
<dbReference type="CDD" id="cd00200">
    <property type="entry name" value="WD40"/>
    <property type="match status" value="1"/>
</dbReference>
<dbReference type="GO" id="GO:0034274">
    <property type="term" value="C:Atg12-Atg5-Atg16 complex"/>
    <property type="evidence" value="ECO:0007669"/>
    <property type="project" value="TreeGrafter"/>
</dbReference>
<evidence type="ECO:0000256" key="3">
    <source>
        <dbReference type="ARBA" id="ARBA00022737"/>
    </source>
</evidence>
<dbReference type="InterPro" id="IPR045160">
    <property type="entry name" value="ATG16"/>
</dbReference>
<dbReference type="InterPro" id="IPR013923">
    <property type="entry name" value="Autophagy-rel_prot_16_dom"/>
</dbReference>
<protein>
    <submittedName>
        <fullName evidence="8">Autophagy-related protein 16 domain-containing protein</fullName>
    </submittedName>
</protein>
<dbReference type="GO" id="GO:0034045">
    <property type="term" value="C:phagophore assembly site membrane"/>
    <property type="evidence" value="ECO:0007669"/>
    <property type="project" value="TreeGrafter"/>
</dbReference>
<dbReference type="GO" id="GO:0000421">
    <property type="term" value="C:autophagosome membrane"/>
    <property type="evidence" value="ECO:0007669"/>
    <property type="project" value="TreeGrafter"/>
</dbReference>
<dbReference type="Pfam" id="PF08614">
    <property type="entry name" value="ATG16"/>
    <property type="match status" value="1"/>
</dbReference>
<evidence type="ECO:0000256" key="2">
    <source>
        <dbReference type="ARBA" id="ARBA00022574"/>
    </source>
</evidence>
<dbReference type="InterPro" id="IPR020472">
    <property type="entry name" value="WD40_PAC1"/>
</dbReference>
<dbReference type="PRINTS" id="PR00320">
    <property type="entry name" value="GPROTEINBRPT"/>
</dbReference>
<dbReference type="InterPro" id="IPR036322">
    <property type="entry name" value="WD40_repeat_dom_sf"/>
</dbReference>
<dbReference type="PANTHER" id="PTHR19878">
    <property type="entry name" value="AUTOPHAGY PROTEIN 16-LIKE"/>
    <property type="match status" value="1"/>
</dbReference>
<dbReference type="PROSITE" id="PS50082">
    <property type="entry name" value="WD_REPEATS_2"/>
    <property type="match status" value="3"/>
</dbReference>
<feature type="coiled-coil region" evidence="5">
    <location>
        <begin position="88"/>
        <end position="178"/>
    </location>
</feature>
<dbReference type="GO" id="GO:0000045">
    <property type="term" value="P:autophagosome assembly"/>
    <property type="evidence" value="ECO:0007669"/>
    <property type="project" value="InterPro"/>
</dbReference>
<feature type="domain" description="Autophagy-related protein 16" evidence="6">
    <location>
        <begin position="11"/>
        <end position="184"/>
    </location>
</feature>
<dbReference type="PROSITE" id="PS00678">
    <property type="entry name" value="WD_REPEATS_1"/>
    <property type="match status" value="1"/>
</dbReference>
<evidence type="ECO:0000256" key="4">
    <source>
        <dbReference type="PROSITE-ProRule" id="PRU00221"/>
    </source>
</evidence>
<dbReference type="Pfam" id="PF00400">
    <property type="entry name" value="WD40"/>
    <property type="match status" value="5"/>
</dbReference>
<dbReference type="SUPFAM" id="SSF50978">
    <property type="entry name" value="WD40 repeat-like"/>
    <property type="match status" value="1"/>
</dbReference>
<dbReference type="InterPro" id="IPR015943">
    <property type="entry name" value="WD40/YVTN_repeat-like_dom_sf"/>
</dbReference>
<proteinExistence type="inferred from homology"/>
<accession>A0A915D7K1</accession>
<evidence type="ECO:0000256" key="5">
    <source>
        <dbReference type="SAM" id="Coils"/>
    </source>
</evidence>
<organism evidence="7 8">
    <name type="scientific">Ditylenchus dipsaci</name>
    <dbReference type="NCBI Taxonomy" id="166011"/>
    <lineage>
        <taxon>Eukaryota</taxon>
        <taxon>Metazoa</taxon>
        <taxon>Ecdysozoa</taxon>
        <taxon>Nematoda</taxon>
        <taxon>Chromadorea</taxon>
        <taxon>Rhabditida</taxon>
        <taxon>Tylenchina</taxon>
        <taxon>Tylenchomorpha</taxon>
        <taxon>Sphaerularioidea</taxon>
        <taxon>Anguinidae</taxon>
        <taxon>Anguininae</taxon>
        <taxon>Ditylenchus</taxon>
    </lineage>
</organism>
<evidence type="ECO:0000313" key="7">
    <source>
        <dbReference type="Proteomes" id="UP000887574"/>
    </source>
</evidence>
<name>A0A915D7K1_9BILA</name>